<accession>A0A7D5VC17</accession>
<dbReference type="Gene3D" id="2.30.30.40">
    <property type="entry name" value="SH3 Domains"/>
    <property type="match status" value="1"/>
</dbReference>
<feature type="compositionally biased region" description="Low complexity" evidence="1">
    <location>
        <begin position="161"/>
        <end position="171"/>
    </location>
</feature>
<proteinExistence type="predicted"/>
<evidence type="ECO:0000313" key="3">
    <source>
        <dbReference type="EMBL" id="QLI82852.1"/>
    </source>
</evidence>
<keyword evidence="4" id="KW-1185">Reference proteome</keyword>
<dbReference type="KEGG" id="cfon:HZU75_15725"/>
<feature type="chain" id="PRO_5028966388" evidence="2">
    <location>
        <begin position="17"/>
        <end position="171"/>
    </location>
</feature>
<keyword evidence="2" id="KW-0732">Signal</keyword>
<dbReference type="RefSeq" id="WP_180306926.1">
    <property type="nucleotide sequence ID" value="NZ_CP058952.1"/>
</dbReference>
<dbReference type="Pfam" id="PF06347">
    <property type="entry name" value="SH3_4"/>
    <property type="match status" value="1"/>
</dbReference>
<feature type="region of interest" description="Disordered" evidence="1">
    <location>
        <begin position="150"/>
        <end position="171"/>
    </location>
</feature>
<evidence type="ECO:0000313" key="4">
    <source>
        <dbReference type="Proteomes" id="UP000510822"/>
    </source>
</evidence>
<evidence type="ECO:0000256" key="2">
    <source>
        <dbReference type="SAM" id="SignalP"/>
    </source>
</evidence>
<protein>
    <submittedName>
        <fullName evidence="3">SH3 domain-containing protein</fullName>
    </submittedName>
</protein>
<organism evidence="3 4">
    <name type="scientific">Chitinibacter fontanus</name>
    <dbReference type="NCBI Taxonomy" id="1737446"/>
    <lineage>
        <taxon>Bacteria</taxon>
        <taxon>Pseudomonadati</taxon>
        <taxon>Pseudomonadota</taxon>
        <taxon>Betaproteobacteria</taxon>
        <taxon>Neisseriales</taxon>
        <taxon>Chitinibacteraceae</taxon>
        <taxon>Chitinibacter</taxon>
    </lineage>
</organism>
<gene>
    <name evidence="3" type="ORF">HZU75_15725</name>
</gene>
<feature type="signal peptide" evidence="2">
    <location>
        <begin position="1"/>
        <end position="16"/>
    </location>
</feature>
<dbReference type="AlphaFoldDB" id="A0A7D5VC17"/>
<dbReference type="EMBL" id="CP058952">
    <property type="protein sequence ID" value="QLI82852.1"/>
    <property type="molecule type" value="Genomic_DNA"/>
</dbReference>
<sequence>MKIALYAMLVSSIALAEPGTVIRKTDLRDKPFLDSTVIGNVASDTPVDIRTRKGAWMEVKLSTGQTGWIKLLNVRTSSGSTSSSAALSNVIKTGSSGKTVTTGVKGLSAEQIENAVPNLAEVQKMKTYAASPGDAQLSAQNNQLRRVSVPEIAPTSVNSAPNNPNNNPMRR</sequence>
<evidence type="ECO:0000256" key="1">
    <source>
        <dbReference type="SAM" id="MobiDB-lite"/>
    </source>
</evidence>
<dbReference type="Proteomes" id="UP000510822">
    <property type="component" value="Chromosome"/>
</dbReference>
<name>A0A7D5VC17_9NEIS</name>
<reference evidence="3 4" key="1">
    <citation type="journal article" date="2016" name="Int. J. Syst. Evol. Microbiol.">
        <title>Chitinibacter fontanus sp. nov., isolated from a spring.</title>
        <authorList>
            <person name="Sheu S.Y."/>
            <person name="Li Y.S."/>
            <person name="Young C.C."/>
            <person name="Chen W.M."/>
        </authorList>
    </citation>
    <scope>NUCLEOTIDE SEQUENCE [LARGE SCALE GENOMIC DNA]</scope>
    <source>
        <strain evidence="3 4">STM-7</strain>
    </source>
</reference>
<dbReference type="InterPro" id="IPR010466">
    <property type="entry name" value="DUF1058"/>
</dbReference>